<dbReference type="InterPro" id="IPR043128">
    <property type="entry name" value="Rev_trsase/Diguanyl_cyclase"/>
</dbReference>
<dbReference type="InterPro" id="IPR052155">
    <property type="entry name" value="Biofilm_reg_signaling"/>
</dbReference>
<feature type="domain" description="PAC" evidence="2">
    <location>
        <begin position="182"/>
        <end position="234"/>
    </location>
</feature>
<dbReference type="OrthoDB" id="9759607at2"/>
<dbReference type="CDD" id="cd01949">
    <property type="entry name" value="GGDEF"/>
    <property type="match status" value="1"/>
</dbReference>
<accession>A0A5B8ZBG0</accession>
<keyword evidence="6" id="KW-1185">Reference proteome</keyword>
<dbReference type="STRING" id="1742359.GCA_001439625_02014"/>
<dbReference type="PANTHER" id="PTHR44757:SF2">
    <property type="entry name" value="BIOFILM ARCHITECTURE MAINTENANCE PROTEIN MBAA"/>
    <property type="match status" value="1"/>
</dbReference>
<feature type="domain" description="EAL" evidence="3">
    <location>
        <begin position="408"/>
        <end position="662"/>
    </location>
</feature>
<evidence type="ECO:0000313" key="5">
    <source>
        <dbReference type="EMBL" id="QED50157.1"/>
    </source>
</evidence>
<dbReference type="InterPro" id="IPR035919">
    <property type="entry name" value="EAL_sf"/>
</dbReference>
<gene>
    <name evidence="5" type="ORF">FSZ17_14680</name>
</gene>
<feature type="domain" description="PAS" evidence="1">
    <location>
        <begin position="109"/>
        <end position="155"/>
    </location>
</feature>
<dbReference type="Pfam" id="PF00563">
    <property type="entry name" value="EAL"/>
    <property type="match status" value="1"/>
</dbReference>
<dbReference type="InterPro" id="IPR029787">
    <property type="entry name" value="Nucleotide_cyclase"/>
</dbReference>
<dbReference type="SMART" id="SM00267">
    <property type="entry name" value="GGDEF"/>
    <property type="match status" value="1"/>
</dbReference>
<evidence type="ECO:0000259" key="2">
    <source>
        <dbReference type="PROSITE" id="PS50113"/>
    </source>
</evidence>
<dbReference type="PROSITE" id="PS50883">
    <property type="entry name" value="EAL"/>
    <property type="match status" value="1"/>
</dbReference>
<dbReference type="InterPro" id="IPR000160">
    <property type="entry name" value="GGDEF_dom"/>
</dbReference>
<evidence type="ECO:0000259" key="1">
    <source>
        <dbReference type="PROSITE" id="PS50112"/>
    </source>
</evidence>
<evidence type="ECO:0000313" key="6">
    <source>
        <dbReference type="Proteomes" id="UP000321555"/>
    </source>
</evidence>
<dbReference type="SUPFAM" id="SSF55785">
    <property type="entry name" value="PYP-like sensor domain (PAS domain)"/>
    <property type="match status" value="2"/>
</dbReference>
<dbReference type="Gene3D" id="3.30.70.270">
    <property type="match status" value="1"/>
</dbReference>
<dbReference type="CDD" id="cd00130">
    <property type="entry name" value="PAS"/>
    <property type="match status" value="1"/>
</dbReference>
<dbReference type="PANTHER" id="PTHR44757">
    <property type="entry name" value="DIGUANYLATE CYCLASE DGCP"/>
    <property type="match status" value="1"/>
</dbReference>
<name>A0A5B8ZBG0_CYTDA</name>
<dbReference type="NCBIfam" id="TIGR00229">
    <property type="entry name" value="sensory_box"/>
    <property type="match status" value="1"/>
</dbReference>
<proteinExistence type="predicted"/>
<reference evidence="6" key="1">
    <citation type="submission" date="2019-08" db="EMBL/GenBank/DDBJ databases">
        <authorList>
            <person name="Zheng X."/>
        </authorList>
    </citation>
    <scope>NUCLEOTIDE SEQUENCE [LARGE SCALE GENOMIC DNA]</scope>
    <source>
        <strain evidence="6">FJAT-25496</strain>
    </source>
</reference>
<dbReference type="InterPro" id="IPR000014">
    <property type="entry name" value="PAS"/>
</dbReference>
<dbReference type="Pfam" id="PF13426">
    <property type="entry name" value="PAS_9"/>
    <property type="match status" value="2"/>
</dbReference>
<protein>
    <submittedName>
        <fullName evidence="5">GGDEF and EAL domain-containing protein</fullName>
    </submittedName>
</protein>
<dbReference type="Gene3D" id="3.20.20.450">
    <property type="entry name" value="EAL domain"/>
    <property type="match status" value="1"/>
</dbReference>
<dbReference type="SUPFAM" id="SSF141868">
    <property type="entry name" value="EAL domain-like"/>
    <property type="match status" value="1"/>
</dbReference>
<dbReference type="FunFam" id="3.30.70.270:FF:000001">
    <property type="entry name" value="Diguanylate cyclase domain protein"/>
    <property type="match status" value="1"/>
</dbReference>
<dbReference type="NCBIfam" id="TIGR00254">
    <property type="entry name" value="GGDEF"/>
    <property type="match status" value="1"/>
</dbReference>
<dbReference type="Gene3D" id="3.30.450.20">
    <property type="entry name" value="PAS domain"/>
    <property type="match status" value="2"/>
</dbReference>
<sequence length="667" mass="77097">MQEGIILLNKDFNIMSLNPAAKKITLFKDEDADGIDFASLFNRMNDFLTIKYILLEMGNWEGEVQKKRKNGELYTEWMMIRTFTEEGADDSQYIVIFNDYTQQKISQNEKKLAEKVLENTSEGVMITDKNSRIISVNPAFEIVTGYSNEEVVGKNPNILQSGIHDVLFYKNMWEQIEDIGYWKGEIWNKRKSGEVFPEWITISSIKDDHGNINNFVAVFTDITDRKHAEDQLRYLAHHDSLTGVANRYSLNKRLEGLLHTAQKYKQLLAILFLDLDRFKQINDTLGHNYGDMLLKNVSSRLKGIIKNKDMIARLGGDEFVIVLPNIKHPKEAVHIAEGIIEALSKSFLLNNQEVFVTTSIGISLYPLDGNNIESLLRNADKAMYEAKYSGRNQYELYHTEMHRNESKKMIMENNLRRALERNEIYLVYHPVMDANTNEIVSVEALVRWKQKQLGVISPSEFIPLAEESGLIIPISEWIIQKACEDLKMIHLQGKPKLRMSINISAIHFNQENFVKSIDDIIQKTNVNPNYINFELTESMIMPKANESVDKLVKLKQLGIKLSIDDFGTGYSSLSYLNRFPLDILKIDKSFVSGLLNYKEDCSIVEAIITMAHRLHLKVIAEGVENKKQYEFLKKENCDYIQGFYFSKPLPFHKLITFFESWDQEFIK</sequence>
<dbReference type="AlphaFoldDB" id="A0A5B8ZBG0"/>
<dbReference type="Proteomes" id="UP000321555">
    <property type="component" value="Chromosome"/>
</dbReference>
<dbReference type="Pfam" id="PF00990">
    <property type="entry name" value="GGDEF"/>
    <property type="match status" value="1"/>
</dbReference>
<dbReference type="InterPro" id="IPR035965">
    <property type="entry name" value="PAS-like_dom_sf"/>
</dbReference>
<dbReference type="PROSITE" id="PS50113">
    <property type="entry name" value="PAC"/>
    <property type="match status" value="1"/>
</dbReference>
<dbReference type="PROSITE" id="PS50887">
    <property type="entry name" value="GGDEF"/>
    <property type="match status" value="1"/>
</dbReference>
<dbReference type="SMART" id="SM00086">
    <property type="entry name" value="PAC"/>
    <property type="match status" value="2"/>
</dbReference>
<feature type="domain" description="GGDEF" evidence="4">
    <location>
        <begin position="266"/>
        <end position="399"/>
    </location>
</feature>
<dbReference type="SMART" id="SM00091">
    <property type="entry name" value="PAS"/>
    <property type="match status" value="1"/>
</dbReference>
<organism evidence="5 6">
    <name type="scientific">Cytobacillus dafuensis</name>
    <name type="common">Bacillus dafuensis</name>
    <dbReference type="NCBI Taxonomy" id="1742359"/>
    <lineage>
        <taxon>Bacteria</taxon>
        <taxon>Bacillati</taxon>
        <taxon>Bacillota</taxon>
        <taxon>Bacilli</taxon>
        <taxon>Bacillales</taxon>
        <taxon>Bacillaceae</taxon>
        <taxon>Cytobacillus</taxon>
    </lineage>
</organism>
<dbReference type="InterPro" id="IPR001610">
    <property type="entry name" value="PAC"/>
</dbReference>
<evidence type="ECO:0000259" key="3">
    <source>
        <dbReference type="PROSITE" id="PS50883"/>
    </source>
</evidence>
<dbReference type="CDD" id="cd01948">
    <property type="entry name" value="EAL"/>
    <property type="match status" value="1"/>
</dbReference>
<dbReference type="SUPFAM" id="SSF55073">
    <property type="entry name" value="Nucleotide cyclase"/>
    <property type="match status" value="1"/>
</dbReference>
<dbReference type="EMBL" id="CP042593">
    <property type="protein sequence ID" value="QED50157.1"/>
    <property type="molecule type" value="Genomic_DNA"/>
</dbReference>
<evidence type="ECO:0000259" key="4">
    <source>
        <dbReference type="PROSITE" id="PS50887"/>
    </source>
</evidence>
<dbReference type="SMART" id="SM00052">
    <property type="entry name" value="EAL"/>
    <property type="match status" value="1"/>
</dbReference>
<dbReference type="InterPro" id="IPR001633">
    <property type="entry name" value="EAL_dom"/>
</dbReference>
<dbReference type="InterPro" id="IPR000700">
    <property type="entry name" value="PAS-assoc_C"/>
</dbReference>
<dbReference type="KEGG" id="bda:FSZ17_14680"/>
<dbReference type="FunFam" id="3.20.20.450:FF:000001">
    <property type="entry name" value="Cyclic di-GMP phosphodiesterase yahA"/>
    <property type="match status" value="1"/>
</dbReference>
<dbReference type="PROSITE" id="PS50112">
    <property type="entry name" value="PAS"/>
    <property type="match status" value="1"/>
</dbReference>